<accession>A0A2D4F0Q1</accession>
<proteinExistence type="predicted"/>
<dbReference type="EMBL" id="IACJ01048356">
    <property type="protein sequence ID" value="LAA41045.1"/>
    <property type="molecule type" value="Transcribed_RNA"/>
</dbReference>
<protein>
    <recommendedName>
        <fullName evidence="2">Reverse transcriptase domain-containing protein</fullName>
    </recommendedName>
</protein>
<dbReference type="AlphaFoldDB" id="A0A2D4F0Q1"/>
<organism evidence="1">
    <name type="scientific">Micrurus corallinus</name>
    <name type="common">Brazilian coral snake</name>
    <dbReference type="NCBI Taxonomy" id="54390"/>
    <lineage>
        <taxon>Eukaryota</taxon>
        <taxon>Metazoa</taxon>
        <taxon>Chordata</taxon>
        <taxon>Craniata</taxon>
        <taxon>Vertebrata</taxon>
        <taxon>Euteleostomi</taxon>
        <taxon>Lepidosauria</taxon>
        <taxon>Squamata</taxon>
        <taxon>Bifurcata</taxon>
        <taxon>Unidentata</taxon>
        <taxon>Episquamata</taxon>
        <taxon>Toxicofera</taxon>
        <taxon>Serpentes</taxon>
        <taxon>Colubroidea</taxon>
        <taxon>Elapidae</taxon>
        <taxon>Elapinae</taxon>
        <taxon>Micrurus</taxon>
    </lineage>
</organism>
<dbReference type="PANTHER" id="PTHR31635">
    <property type="entry name" value="REVERSE TRANSCRIPTASE DOMAIN-CONTAINING PROTEIN-RELATED"/>
    <property type="match status" value="1"/>
</dbReference>
<name>A0A2D4F0Q1_MICCO</name>
<evidence type="ECO:0008006" key="2">
    <source>
        <dbReference type="Google" id="ProtNLM"/>
    </source>
</evidence>
<sequence>MKIRKEEYKLQAFADNLVFILEEPLETAAKLMEKIEEYGKVAGLKINKDKTKILTKNMRANRKKELEEVLGIQTVNKIKHLGIYITSRCSALKEDNYLKLKQQIATDLIKWENLQLSLIGRISTIKMNVLPKILYLFQTIPIRLDKKFFDDLNKIVLRFIWQSRKARIKLKLL</sequence>
<dbReference type="PANTHER" id="PTHR31635:SF196">
    <property type="entry name" value="REVERSE TRANSCRIPTASE DOMAIN-CONTAINING PROTEIN-RELATED"/>
    <property type="match status" value="1"/>
</dbReference>
<evidence type="ECO:0000313" key="1">
    <source>
        <dbReference type="EMBL" id="LAA41045.1"/>
    </source>
</evidence>
<reference evidence="1" key="2">
    <citation type="submission" date="2017-11" db="EMBL/GenBank/DDBJ databases">
        <title>Coralsnake Venomics: Analyses of Venom Gland Transcriptomes and Proteomes of Six Brazilian Taxa.</title>
        <authorList>
            <person name="Aird S.D."/>
            <person name="Jorge da Silva N."/>
            <person name="Qiu L."/>
            <person name="Villar-Briones A."/>
            <person name="Aparecida-Saddi V."/>
            <person name="Campos-Telles M.P."/>
            <person name="Grau M."/>
            <person name="Mikheyev A.S."/>
        </authorList>
    </citation>
    <scope>NUCLEOTIDE SEQUENCE</scope>
    <source>
        <tissue evidence="1">Venom_gland</tissue>
    </source>
</reference>
<reference evidence="1" key="1">
    <citation type="submission" date="2017-07" db="EMBL/GenBank/DDBJ databases">
        <authorList>
            <person name="Mikheyev A."/>
            <person name="Grau M."/>
        </authorList>
    </citation>
    <scope>NUCLEOTIDE SEQUENCE</scope>
    <source>
        <tissue evidence="1">Venom_gland</tissue>
    </source>
</reference>